<protein>
    <submittedName>
        <fullName evidence="1">Uncharacterized protein</fullName>
    </submittedName>
</protein>
<proteinExistence type="predicted"/>
<sequence length="263" mass="27753">MASTTVSPAAISCTPDLFCNVAADESSYMLGPLQMYQTYLLFSGPCVLEYAMDYAAGNLAPQTAPQLLNTYLQGVGGPAVTTPVDLVSMAFDPLTYYSSMSLTLINKATSTELTCSTDGTKTTNAVTCPSMPASASLITTATSSSPQICIDDGIIYNYIVDASQTEIALVDPTFGTTYQTSTGFLNGQAQITKITAIQIIEDPSYANPKLLAVFGAGPGCLPYVGFVSMDLSASPSVPLVNFKVRALVTRTEKVVPLFDTLFL</sequence>
<name>A0A1D1UN44_RAMVA</name>
<gene>
    <name evidence="1" type="primary">RvY_01340</name>
    <name evidence="1" type="synonym">RvY_01340.2</name>
    <name evidence="1" type="ORF">RvY_01340-2</name>
</gene>
<evidence type="ECO:0000313" key="2">
    <source>
        <dbReference type="Proteomes" id="UP000186922"/>
    </source>
</evidence>
<keyword evidence="2" id="KW-1185">Reference proteome</keyword>
<organism evidence="1 2">
    <name type="scientific">Ramazzottius varieornatus</name>
    <name type="common">Water bear</name>
    <name type="synonym">Tardigrade</name>
    <dbReference type="NCBI Taxonomy" id="947166"/>
    <lineage>
        <taxon>Eukaryota</taxon>
        <taxon>Metazoa</taxon>
        <taxon>Ecdysozoa</taxon>
        <taxon>Tardigrada</taxon>
        <taxon>Eutardigrada</taxon>
        <taxon>Parachela</taxon>
        <taxon>Hypsibioidea</taxon>
        <taxon>Ramazzottiidae</taxon>
        <taxon>Ramazzottius</taxon>
    </lineage>
</organism>
<comment type="caution">
    <text evidence="1">The sequence shown here is derived from an EMBL/GenBank/DDBJ whole genome shotgun (WGS) entry which is preliminary data.</text>
</comment>
<evidence type="ECO:0000313" key="1">
    <source>
        <dbReference type="EMBL" id="GAU88697.1"/>
    </source>
</evidence>
<dbReference type="Proteomes" id="UP000186922">
    <property type="component" value="Unassembled WGS sequence"/>
</dbReference>
<dbReference type="EMBL" id="BDGG01000001">
    <property type="protein sequence ID" value="GAU88697.1"/>
    <property type="molecule type" value="Genomic_DNA"/>
</dbReference>
<reference evidence="1 2" key="1">
    <citation type="journal article" date="2016" name="Nat. Commun.">
        <title>Extremotolerant tardigrade genome and improved radiotolerance of human cultured cells by tardigrade-unique protein.</title>
        <authorList>
            <person name="Hashimoto T."/>
            <person name="Horikawa D.D."/>
            <person name="Saito Y."/>
            <person name="Kuwahara H."/>
            <person name="Kozuka-Hata H."/>
            <person name="Shin-I T."/>
            <person name="Minakuchi Y."/>
            <person name="Ohishi K."/>
            <person name="Motoyama A."/>
            <person name="Aizu T."/>
            <person name="Enomoto A."/>
            <person name="Kondo K."/>
            <person name="Tanaka S."/>
            <person name="Hara Y."/>
            <person name="Koshikawa S."/>
            <person name="Sagara H."/>
            <person name="Miura T."/>
            <person name="Yokobori S."/>
            <person name="Miyagawa K."/>
            <person name="Suzuki Y."/>
            <person name="Kubo T."/>
            <person name="Oyama M."/>
            <person name="Kohara Y."/>
            <person name="Fujiyama A."/>
            <person name="Arakawa K."/>
            <person name="Katayama T."/>
            <person name="Toyoda A."/>
            <person name="Kunieda T."/>
        </authorList>
    </citation>
    <scope>NUCLEOTIDE SEQUENCE [LARGE SCALE GENOMIC DNA]</scope>
    <source>
        <strain evidence="1 2">YOKOZUNA-1</strain>
    </source>
</reference>
<dbReference type="AlphaFoldDB" id="A0A1D1UN44"/>
<accession>A0A1D1UN44</accession>